<evidence type="ECO:0000313" key="1">
    <source>
        <dbReference type="EMBL" id="EPR35682.1"/>
    </source>
</evidence>
<gene>
    <name evidence="1" type="ORF">dsat_2023</name>
</gene>
<dbReference type="Proteomes" id="UP000014975">
    <property type="component" value="Unassembled WGS sequence"/>
</dbReference>
<dbReference type="OrthoDB" id="5459320at2"/>
<reference evidence="1 2" key="1">
    <citation type="journal article" date="2013" name="Genome Announc.">
        <title>Draft genome sequences for three mercury-methylating, sulfate-reducing bacteria.</title>
        <authorList>
            <person name="Brown S.D."/>
            <person name="Hurt R.A.Jr."/>
            <person name="Gilmour C.C."/>
            <person name="Elias D.A."/>
        </authorList>
    </citation>
    <scope>NUCLEOTIDE SEQUENCE [LARGE SCALE GENOMIC DNA]</scope>
    <source>
        <strain evidence="1 2">DSM 16529</strain>
    </source>
</reference>
<comment type="caution">
    <text evidence="1">The sequence shown here is derived from an EMBL/GenBank/DDBJ whole genome shotgun (WGS) entry which is preliminary data.</text>
</comment>
<name>S7TES0_9BACT</name>
<organism evidence="1 2">
    <name type="scientific">Alkalidesulfovibrio alkalitolerans DSM 16529</name>
    <dbReference type="NCBI Taxonomy" id="1121439"/>
    <lineage>
        <taxon>Bacteria</taxon>
        <taxon>Pseudomonadati</taxon>
        <taxon>Thermodesulfobacteriota</taxon>
        <taxon>Desulfovibrionia</taxon>
        <taxon>Desulfovibrionales</taxon>
        <taxon>Desulfovibrionaceae</taxon>
        <taxon>Alkalidesulfovibrio</taxon>
    </lineage>
</organism>
<accession>S7TES0</accession>
<dbReference type="RefSeq" id="WP_020885909.1">
    <property type="nucleotide sequence ID" value="NZ_ATHI01000003.1"/>
</dbReference>
<dbReference type="PATRIC" id="fig|1121439.3.peg.408"/>
<dbReference type="eggNOG" id="ENOG502ZS4A">
    <property type="taxonomic scope" value="Bacteria"/>
</dbReference>
<dbReference type="EMBL" id="ATHI01000003">
    <property type="protein sequence ID" value="EPR35682.1"/>
    <property type="molecule type" value="Genomic_DNA"/>
</dbReference>
<sequence length="76" mass="8441">MKYILFEDFGGKAVPLIFPERIAFDELREQIPYSTVRSAGFVTLGPKGFACHGEARELGVSAHPDDAALISRHFDM</sequence>
<dbReference type="AlphaFoldDB" id="S7TES0"/>
<keyword evidence="2" id="KW-1185">Reference proteome</keyword>
<evidence type="ECO:0000313" key="2">
    <source>
        <dbReference type="Proteomes" id="UP000014975"/>
    </source>
</evidence>
<proteinExistence type="predicted"/>
<protein>
    <submittedName>
        <fullName evidence="1">Uncharacterized protein</fullName>
    </submittedName>
</protein>